<name>A0AAV5T584_9BILA</name>
<dbReference type="InterPro" id="IPR001841">
    <property type="entry name" value="Znf_RING"/>
</dbReference>
<evidence type="ECO:0000259" key="6">
    <source>
        <dbReference type="PROSITE" id="PS50089"/>
    </source>
</evidence>
<dbReference type="InterPro" id="IPR002653">
    <property type="entry name" value="Znf_A20"/>
</dbReference>
<feature type="domain" description="RING-type" evidence="6">
    <location>
        <begin position="51"/>
        <end position="104"/>
    </location>
</feature>
<dbReference type="GO" id="GO:0008270">
    <property type="term" value="F:zinc ion binding"/>
    <property type="evidence" value="ECO:0007669"/>
    <property type="project" value="UniProtKB-KW"/>
</dbReference>
<evidence type="ECO:0000259" key="7">
    <source>
        <dbReference type="PROSITE" id="PS51036"/>
    </source>
</evidence>
<keyword evidence="1" id="KW-0479">Metal-binding</keyword>
<dbReference type="GO" id="GO:0003677">
    <property type="term" value="F:DNA binding"/>
    <property type="evidence" value="ECO:0007669"/>
    <property type="project" value="InterPro"/>
</dbReference>
<dbReference type="Gene3D" id="4.10.240.30">
    <property type="match status" value="1"/>
</dbReference>
<dbReference type="Pfam" id="PF00097">
    <property type="entry name" value="zf-C3HC4"/>
    <property type="match status" value="1"/>
</dbReference>
<protein>
    <recommendedName>
        <fullName evidence="11">RING-type domain-containing protein</fullName>
    </recommendedName>
</protein>
<dbReference type="SUPFAM" id="SSF57850">
    <property type="entry name" value="RING/U-box"/>
    <property type="match status" value="1"/>
</dbReference>
<dbReference type="InterPro" id="IPR051051">
    <property type="entry name" value="E3_ubiq-ligase_TRIM/RNF"/>
</dbReference>
<dbReference type="PANTHER" id="PTHR25465">
    <property type="entry name" value="B-BOX DOMAIN CONTAINING"/>
    <property type="match status" value="1"/>
</dbReference>
<keyword evidence="2 4" id="KW-0863">Zinc-finger</keyword>
<dbReference type="InterPro" id="IPR018957">
    <property type="entry name" value="Znf_C3HC4_RING-type"/>
</dbReference>
<dbReference type="PROSITE" id="PS50089">
    <property type="entry name" value="ZF_RING_2"/>
    <property type="match status" value="1"/>
</dbReference>
<evidence type="ECO:0000256" key="4">
    <source>
        <dbReference type="PROSITE-ProRule" id="PRU00175"/>
    </source>
</evidence>
<dbReference type="EMBL" id="BTSX01000003">
    <property type="protein sequence ID" value="GMS89348.1"/>
    <property type="molecule type" value="Genomic_DNA"/>
</dbReference>
<sequence length="237" mass="26096">MTSICRGYRCEYYGKEETKGYCSECWQLHLEEMAERPLQKAGPAVQESSECPTCSDILRNPQVLPCGHSFCATCIKKEVMKEKASGGFETFGGEDDKGLECPACLASYSKDSVRPNHALKALVDGIDKAIQHHQAISFTPLQAVKQLAKDKQEYLDIPISYMGERRKKVKWISRLLLDGSEVSVGRGHTKSPQYRVLPVPEEGATEGGGDHLRVGGRRGGVTELRRGGRSRPGLGLV</sequence>
<keyword evidence="10" id="KW-1185">Reference proteome</keyword>
<evidence type="ECO:0000313" key="9">
    <source>
        <dbReference type="EMBL" id="GMT08690.1"/>
    </source>
</evidence>
<keyword evidence="3" id="KW-0862">Zinc</keyword>
<evidence type="ECO:0000256" key="1">
    <source>
        <dbReference type="ARBA" id="ARBA00022723"/>
    </source>
</evidence>
<reference evidence="8" key="1">
    <citation type="submission" date="2023-10" db="EMBL/GenBank/DDBJ databases">
        <title>Genome assembly of Pristionchus species.</title>
        <authorList>
            <person name="Yoshida K."/>
            <person name="Sommer R.J."/>
        </authorList>
    </citation>
    <scope>NUCLEOTIDE SEQUENCE</scope>
    <source>
        <strain evidence="8">RS0144</strain>
    </source>
</reference>
<evidence type="ECO:0000256" key="5">
    <source>
        <dbReference type="SAM" id="MobiDB-lite"/>
    </source>
</evidence>
<evidence type="ECO:0000313" key="8">
    <source>
        <dbReference type="EMBL" id="GMS89348.1"/>
    </source>
</evidence>
<evidence type="ECO:0000256" key="2">
    <source>
        <dbReference type="ARBA" id="ARBA00022771"/>
    </source>
</evidence>
<evidence type="ECO:0000313" key="10">
    <source>
        <dbReference type="Proteomes" id="UP001432027"/>
    </source>
</evidence>
<accession>A0AAV5T584</accession>
<feature type="domain" description="A20-type" evidence="7">
    <location>
        <begin position="1"/>
        <end position="34"/>
    </location>
</feature>
<dbReference type="PROSITE" id="PS51036">
    <property type="entry name" value="ZF_A20"/>
    <property type="match status" value="1"/>
</dbReference>
<dbReference type="SMART" id="SM00184">
    <property type="entry name" value="RING"/>
    <property type="match status" value="1"/>
</dbReference>
<dbReference type="Gene3D" id="3.30.40.10">
    <property type="entry name" value="Zinc/RING finger domain, C3HC4 (zinc finger)"/>
    <property type="match status" value="1"/>
</dbReference>
<dbReference type="PROSITE" id="PS00518">
    <property type="entry name" value="ZF_RING_1"/>
    <property type="match status" value="1"/>
</dbReference>
<dbReference type="InterPro" id="IPR013083">
    <property type="entry name" value="Znf_RING/FYVE/PHD"/>
</dbReference>
<evidence type="ECO:0008006" key="11">
    <source>
        <dbReference type="Google" id="ProtNLM"/>
    </source>
</evidence>
<dbReference type="EMBL" id="BTSX01000162">
    <property type="protein sequence ID" value="GMT08690.1"/>
    <property type="molecule type" value="Genomic_DNA"/>
</dbReference>
<proteinExistence type="predicted"/>
<feature type="region of interest" description="Disordered" evidence="5">
    <location>
        <begin position="199"/>
        <end position="237"/>
    </location>
</feature>
<gene>
    <name evidence="8" type="ORF">PENTCL1PPCAC_11523</name>
    <name evidence="9" type="ORF">PENTCL1PPCAC_30864</name>
</gene>
<comment type="caution">
    <text evidence="8">The sequence shown here is derived from an EMBL/GenBank/DDBJ whole genome shotgun (WGS) entry which is preliminary data.</text>
</comment>
<dbReference type="AlphaFoldDB" id="A0AAV5T584"/>
<dbReference type="Proteomes" id="UP001432027">
    <property type="component" value="Unassembled WGS sequence"/>
</dbReference>
<evidence type="ECO:0000256" key="3">
    <source>
        <dbReference type="ARBA" id="ARBA00022833"/>
    </source>
</evidence>
<dbReference type="InterPro" id="IPR017907">
    <property type="entry name" value="Znf_RING_CS"/>
</dbReference>
<organism evidence="8 10">
    <name type="scientific">Pristionchus entomophagus</name>
    <dbReference type="NCBI Taxonomy" id="358040"/>
    <lineage>
        <taxon>Eukaryota</taxon>
        <taxon>Metazoa</taxon>
        <taxon>Ecdysozoa</taxon>
        <taxon>Nematoda</taxon>
        <taxon>Chromadorea</taxon>
        <taxon>Rhabditida</taxon>
        <taxon>Rhabditina</taxon>
        <taxon>Diplogasteromorpha</taxon>
        <taxon>Diplogasteroidea</taxon>
        <taxon>Neodiplogasteridae</taxon>
        <taxon>Pristionchus</taxon>
    </lineage>
</organism>
<feature type="non-terminal residue" evidence="8">
    <location>
        <position position="237"/>
    </location>
</feature>